<feature type="transmembrane region" description="Helical" evidence="6">
    <location>
        <begin position="136"/>
        <end position="157"/>
    </location>
</feature>
<dbReference type="AlphaFoldDB" id="A0A4P6UKJ9"/>
<dbReference type="InterPro" id="IPR050189">
    <property type="entry name" value="MFS_Efflux_Transporters"/>
</dbReference>
<dbReference type="OrthoDB" id="9814303at2"/>
<gene>
    <name evidence="8" type="ORF">DW355_03120</name>
</gene>
<dbReference type="GO" id="GO:0005886">
    <property type="term" value="C:plasma membrane"/>
    <property type="evidence" value="ECO:0007669"/>
    <property type="project" value="UniProtKB-SubCell"/>
</dbReference>
<dbReference type="PANTHER" id="PTHR43124">
    <property type="entry name" value="PURINE EFFLUX PUMP PBUE"/>
    <property type="match status" value="1"/>
</dbReference>
<dbReference type="SUPFAM" id="SSF103473">
    <property type="entry name" value="MFS general substrate transporter"/>
    <property type="match status" value="1"/>
</dbReference>
<dbReference type="PANTHER" id="PTHR43124:SF3">
    <property type="entry name" value="CHLORAMPHENICOL EFFLUX PUMP RV0191"/>
    <property type="match status" value="1"/>
</dbReference>
<feature type="transmembrane region" description="Helical" evidence="6">
    <location>
        <begin position="310"/>
        <end position="326"/>
    </location>
</feature>
<evidence type="ECO:0000259" key="7">
    <source>
        <dbReference type="PROSITE" id="PS50850"/>
    </source>
</evidence>
<dbReference type="Pfam" id="PF07690">
    <property type="entry name" value="MFS_1"/>
    <property type="match status" value="1"/>
</dbReference>
<accession>A0A4P6UKJ9</accession>
<comment type="subcellular location">
    <subcellularLocation>
        <location evidence="1">Cell membrane</location>
        <topology evidence="1">Multi-pass membrane protein</topology>
    </subcellularLocation>
</comment>
<keyword evidence="2" id="KW-1003">Cell membrane</keyword>
<feature type="transmembrane region" description="Helical" evidence="6">
    <location>
        <begin position="286"/>
        <end position="304"/>
    </location>
</feature>
<evidence type="ECO:0000256" key="1">
    <source>
        <dbReference type="ARBA" id="ARBA00004651"/>
    </source>
</evidence>
<dbReference type="InterPro" id="IPR011701">
    <property type="entry name" value="MFS"/>
</dbReference>
<feature type="transmembrane region" description="Helical" evidence="6">
    <location>
        <begin position="250"/>
        <end position="274"/>
    </location>
</feature>
<feature type="transmembrane region" description="Helical" evidence="6">
    <location>
        <begin position="347"/>
        <end position="370"/>
    </location>
</feature>
<dbReference type="InterPro" id="IPR020846">
    <property type="entry name" value="MFS_dom"/>
</dbReference>
<feature type="domain" description="Major facilitator superfamily (MFS) profile" evidence="7">
    <location>
        <begin position="1"/>
        <end position="397"/>
    </location>
</feature>
<evidence type="ECO:0000256" key="4">
    <source>
        <dbReference type="ARBA" id="ARBA00022989"/>
    </source>
</evidence>
<evidence type="ECO:0000313" key="8">
    <source>
        <dbReference type="EMBL" id="QBK03901.1"/>
    </source>
</evidence>
<keyword evidence="4 6" id="KW-1133">Transmembrane helix</keyword>
<dbReference type="EMBL" id="CP031395">
    <property type="protein sequence ID" value="QBK03901.1"/>
    <property type="molecule type" value="Genomic_DNA"/>
</dbReference>
<feature type="transmembrane region" description="Helical" evidence="6">
    <location>
        <begin position="376"/>
        <end position="394"/>
    </location>
</feature>
<keyword evidence="3 6" id="KW-0812">Transmembrane</keyword>
<reference evidence="8 9" key="1">
    <citation type="submission" date="2018-07" db="EMBL/GenBank/DDBJ databases">
        <title>Exploring interactions and the metabolic potential of the ultra-small soil bacteria Hylemonella gracilis.</title>
        <authorList>
            <person name="Tyc O."/>
            <person name="Kulkarni P."/>
            <person name="Gawehns F."/>
            <person name="Hundscheid M."/>
            <person name="Zweers H."/>
            <person name="Garbeva P."/>
        </authorList>
    </citation>
    <scope>NUCLEOTIDE SEQUENCE [LARGE SCALE GENOMIC DNA]</scope>
    <source>
        <strain evidence="8 9">NS1</strain>
    </source>
</reference>
<evidence type="ECO:0000256" key="2">
    <source>
        <dbReference type="ARBA" id="ARBA00022475"/>
    </source>
</evidence>
<sequence length="410" mass="42846">MSPLSASTRRSVLLLSCATFSSMAVQRLCDAMLPELSREFGVGLAEAARTISFFAVVYGLCQLFYGPLGDRLGKFRVVTWATLGCSVGSVMAVFALGLDMLVAARMLTALGAAAIIPLSMAWIGDNVPYAQRQETLAKLALGTTLGLTSGQVFGGLFTDTLGWRWAFVLMTLLFGIAGVLLWREGRRMARQQTGTTHAAQAEAPRLGFVKQAWAIVTGRWSRVVLIVALIEGATGFGALAIWATHLHAELGLSLSAAGVVVALFGLGGVVYMVTARWLIPRLGEAGLVRLGVSLLGLGALVVAYSPLAWPAAPACLAAGFGFFMLHNTMQTNATQMAPAARGTAVSLFAAFLFIGQSIGVLLAAALAASLGSAPTIAGAGVILCALGWGFAVLLRRRHLPAEPVEPVEVG</sequence>
<protein>
    <submittedName>
        <fullName evidence="8">MFS transporter</fullName>
    </submittedName>
</protein>
<evidence type="ECO:0000256" key="5">
    <source>
        <dbReference type="ARBA" id="ARBA00023136"/>
    </source>
</evidence>
<feature type="transmembrane region" description="Helical" evidence="6">
    <location>
        <begin position="223"/>
        <end position="244"/>
    </location>
</feature>
<dbReference type="KEGG" id="hgr:DW355_03120"/>
<feature type="transmembrane region" description="Helical" evidence="6">
    <location>
        <begin position="77"/>
        <end position="96"/>
    </location>
</feature>
<evidence type="ECO:0000256" key="3">
    <source>
        <dbReference type="ARBA" id="ARBA00022692"/>
    </source>
</evidence>
<evidence type="ECO:0000313" key="9">
    <source>
        <dbReference type="Proteomes" id="UP000292939"/>
    </source>
</evidence>
<organism evidence="8 9">
    <name type="scientific">Hylemonella gracilis</name>
    <dbReference type="NCBI Taxonomy" id="80880"/>
    <lineage>
        <taxon>Bacteria</taxon>
        <taxon>Pseudomonadati</taxon>
        <taxon>Pseudomonadota</taxon>
        <taxon>Betaproteobacteria</taxon>
        <taxon>Burkholderiales</taxon>
        <taxon>Comamonadaceae</taxon>
        <taxon>Hylemonella</taxon>
    </lineage>
</organism>
<dbReference type="Proteomes" id="UP000292939">
    <property type="component" value="Chromosome"/>
</dbReference>
<dbReference type="Gene3D" id="1.20.1250.20">
    <property type="entry name" value="MFS general substrate transporter like domains"/>
    <property type="match status" value="1"/>
</dbReference>
<dbReference type="GO" id="GO:0022857">
    <property type="term" value="F:transmembrane transporter activity"/>
    <property type="evidence" value="ECO:0007669"/>
    <property type="project" value="InterPro"/>
</dbReference>
<feature type="transmembrane region" description="Helical" evidence="6">
    <location>
        <begin position="47"/>
        <end position="65"/>
    </location>
</feature>
<dbReference type="RefSeq" id="WP_131277909.1">
    <property type="nucleotide sequence ID" value="NZ_CP031395.1"/>
</dbReference>
<evidence type="ECO:0000256" key="6">
    <source>
        <dbReference type="SAM" id="Phobius"/>
    </source>
</evidence>
<name>A0A4P6UKJ9_9BURK</name>
<dbReference type="CDD" id="cd17324">
    <property type="entry name" value="MFS_NepI_like"/>
    <property type="match status" value="1"/>
</dbReference>
<feature type="transmembrane region" description="Helical" evidence="6">
    <location>
        <begin position="163"/>
        <end position="182"/>
    </location>
</feature>
<feature type="transmembrane region" description="Helical" evidence="6">
    <location>
        <begin position="102"/>
        <end position="124"/>
    </location>
</feature>
<dbReference type="PROSITE" id="PS50850">
    <property type="entry name" value="MFS"/>
    <property type="match status" value="1"/>
</dbReference>
<proteinExistence type="predicted"/>
<dbReference type="InterPro" id="IPR036259">
    <property type="entry name" value="MFS_trans_sf"/>
</dbReference>
<keyword evidence="5 6" id="KW-0472">Membrane</keyword>